<accession>A0A918W5I4</accession>
<keyword evidence="1" id="KW-1133">Transmembrane helix</keyword>
<evidence type="ECO:0000313" key="2">
    <source>
        <dbReference type="EMBL" id="GHA68347.1"/>
    </source>
</evidence>
<gene>
    <name evidence="2" type="ORF">GCM10007067_00210</name>
</gene>
<dbReference type="GO" id="GO:0016020">
    <property type="term" value="C:membrane"/>
    <property type="evidence" value="ECO:0007669"/>
    <property type="project" value="InterPro"/>
</dbReference>
<reference evidence="2" key="1">
    <citation type="journal article" date="2014" name="Int. J. Syst. Evol. Microbiol.">
        <title>Complete genome sequence of Corynebacterium casei LMG S-19264T (=DSM 44701T), isolated from a smear-ripened cheese.</title>
        <authorList>
            <consortium name="US DOE Joint Genome Institute (JGI-PGF)"/>
            <person name="Walter F."/>
            <person name="Albersmeier A."/>
            <person name="Kalinowski J."/>
            <person name="Ruckert C."/>
        </authorList>
    </citation>
    <scope>NUCLEOTIDE SEQUENCE</scope>
    <source>
        <strain evidence="2">KCTC 23077</strain>
    </source>
</reference>
<evidence type="ECO:0000256" key="1">
    <source>
        <dbReference type="SAM" id="Phobius"/>
    </source>
</evidence>
<proteinExistence type="predicted"/>
<feature type="transmembrane region" description="Helical" evidence="1">
    <location>
        <begin position="65"/>
        <end position="84"/>
    </location>
</feature>
<evidence type="ECO:0000313" key="3">
    <source>
        <dbReference type="Proteomes" id="UP000646426"/>
    </source>
</evidence>
<keyword evidence="1" id="KW-0812">Transmembrane</keyword>
<dbReference type="InterPro" id="IPR004891">
    <property type="entry name" value="Mercury-R_MerC"/>
</dbReference>
<organism evidence="2 3">
    <name type="scientific">Cognatilysobacter bugurensis</name>
    <dbReference type="NCBI Taxonomy" id="543356"/>
    <lineage>
        <taxon>Bacteria</taxon>
        <taxon>Pseudomonadati</taxon>
        <taxon>Pseudomonadota</taxon>
        <taxon>Gammaproteobacteria</taxon>
        <taxon>Lysobacterales</taxon>
        <taxon>Lysobacteraceae</taxon>
        <taxon>Cognatilysobacter</taxon>
    </lineage>
</organism>
<dbReference type="Proteomes" id="UP000646426">
    <property type="component" value="Unassembled WGS sequence"/>
</dbReference>
<name>A0A918W5I4_9GAMM</name>
<keyword evidence="1" id="KW-0472">Membrane</keyword>
<protein>
    <submittedName>
        <fullName evidence="2">Membrane protein</fullName>
    </submittedName>
</protein>
<feature type="transmembrane region" description="Helical" evidence="1">
    <location>
        <begin position="91"/>
        <end position="110"/>
    </location>
</feature>
<comment type="caution">
    <text evidence="2">The sequence shown here is derived from an EMBL/GenBank/DDBJ whole genome shotgun (WGS) entry which is preliminary data.</text>
</comment>
<feature type="transmembrane region" description="Helical" evidence="1">
    <location>
        <begin position="116"/>
        <end position="135"/>
    </location>
</feature>
<dbReference type="EMBL" id="BMYD01000001">
    <property type="protein sequence ID" value="GHA68347.1"/>
    <property type="molecule type" value="Genomic_DNA"/>
</dbReference>
<dbReference type="GO" id="GO:0015097">
    <property type="term" value="F:mercury ion transmembrane transporter activity"/>
    <property type="evidence" value="ECO:0007669"/>
    <property type="project" value="InterPro"/>
</dbReference>
<dbReference type="AlphaFoldDB" id="A0A918W5I4"/>
<reference evidence="2" key="2">
    <citation type="submission" date="2020-09" db="EMBL/GenBank/DDBJ databases">
        <authorList>
            <person name="Sun Q."/>
            <person name="Kim S."/>
        </authorList>
    </citation>
    <scope>NUCLEOTIDE SEQUENCE</scope>
    <source>
        <strain evidence="2">KCTC 23077</strain>
    </source>
</reference>
<feature type="transmembrane region" description="Helical" evidence="1">
    <location>
        <begin position="28"/>
        <end position="53"/>
    </location>
</feature>
<keyword evidence="3" id="KW-1185">Reference proteome</keyword>
<sequence length="144" mass="15067">MLYCFNSGAAIVKSMSEPNTALRKADRVGLAASLLCAVHCALLPLAIALLPTLGLGAGGWVDLDQAFVVFATLLGGTTLALGYRRHRAYRAWALLVPGLILVWIGSFTSLHDSHGVVHATVMTAGGLALAGAHLLNLRLSHRAS</sequence>
<dbReference type="Pfam" id="PF03203">
    <property type="entry name" value="MerC"/>
    <property type="match status" value="1"/>
</dbReference>